<organism evidence="1 2">
    <name type="scientific">Nostoc sphaeroides CCNUC1</name>
    <dbReference type="NCBI Taxonomy" id="2653204"/>
    <lineage>
        <taxon>Bacteria</taxon>
        <taxon>Bacillati</taxon>
        <taxon>Cyanobacteriota</taxon>
        <taxon>Cyanophyceae</taxon>
        <taxon>Nostocales</taxon>
        <taxon>Nostocaceae</taxon>
        <taxon>Nostoc</taxon>
    </lineage>
</organism>
<accession>A0A5P8W903</accession>
<keyword evidence="2" id="KW-1185">Reference proteome</keyword>
<evidence type="ECO:0000313" key="1">
    <source>
        <dbReference type="EMBL" id="QFS49208.1"/>
    </source>
</evidence>
<protein>
    <submittedName>
        <fullName evidence="1">Uncharacterized protein</fullName>
    </submittedName>
</protein>
<dbReference type="AlphaFoldDB" id="A0A5P8W903"/>
<dbReference type="Proteomes" id="UP000326678">
    <property type="component" value="Chromosome Gxm1"/>
</dbReference>
<dbReference type="EMBL" id="CP045226">
    <property type="protein sequence ID" value="QFS49208.1"/>
    <property type="molecule type" value="Genomic_DNA"/>
</dbReference>
<sequence length="46" mass="5241">MTTAGNWKIILTLFFLPVSGRQHLLRLMLPVLFIIHLSTDLPNPIV</sequence>
<proteinExistence type="predicted"/>
<name>A0A5P8W903_9NOSO</name>
<dbReference type="KEGG" id="nsh:GXM_06702"/>
<gene>
    <name evidence="1" type="ORF">GXM_06702</name>
</gene>
<reference evidence="1 2" key="1">
    <citation type="submission" date="2019-10" db="EMBL/GenBank/DDBJ databases">
        <title>Genomic and transcriptomic insights into the perfect genentic adaptation of a filamentous nitrogen-fixing cyanobacterium to rice fields.</title>
        <authorList>
            <person name="Chen Z."/>
        </authorList>
    </citation>
    <scope>NUCLEOTIDE SEQUENCE [LARGE SCALE GENOMIC DNA]</scope>
    <source>
        <strain evidence="1">CCNUC1</strain>
    </source>
</reference>
<evidence type="ECO:0000313" key="2">
    <source>
        <dbReference type="Proteomes" id="UP000326678"/>
    </source>
</evidence>